<keyword evidence="1" id="KW-0472">Membrane</keyword>
<dbReference type="AlphaFoldDB" id="A0A6C0E6N6"/>
<evidence type="ECO:0000313" key="2">
    <source>
        <dbReference type="EMBL" id="QHT23085.1"/>
    </source>
</evidence>
<sequence length="81" mass="9111">MEDIDIVLILVATVITIVLCGTCIVQSQSTNRQRALSRFNMIMPVDVETEHQRRSQREVSQKTEESCIITHPTGPIIISCL</sequence>
<dbReference type="EMBL" id="MN739724">
    <property type="protein sequence ID" value="QHT23085.1"/>
    <property type="molecule type" value="Genomic_DNA"/>
</dbReference>
<proteinExistence type="predicted"/>
<accession>A0A6C0E6N6</accession>
<organism evidence="2">
    <name type="scientific">viral metagenome</name>
    <dbReference type="NCBI Taxonomy" id="1070528"/>
    <lineage>
        <taxon>unclassified sequences</taxon>
        <taxon>metagenomes</taxon>
        <taxon>organismal metagenomes</taxon>
    </lineage>
</organism>
<name>A0A6C0E6N6_9ZZZZ</name>
<reference evidence="2" key="1">
    <citation type="journal article" date="2020" name="Nature">
        <title>Giant virus diversity and host interactions through global metagenomics.</title>
        <authorList>
            <person name="Schulz F."/>
            <person name="Roux S."/>
            <person name="Paez-Espino D."/>
            <person name="Jungbluth S."/>
            <person name="Walsh D.A."/>
            <person name="Denef V.J."/>
            <person name="McMahon K.D."/>
            <person name="Konstantinidis K.T."/>
            <person name="Eloe-Fadrosh E.A."/>
            <person name="Kyrpides N.C."/>
            <person name="Woyke T."/>
        </authorList>
    </citation>
    <scope>NUCLEOTIDE SEQUENCE</scope>
    <source>
        <strain evidence="2">GVMAG-M-3300023179-114</strain>
    </source>
</reference>
<keyword evidence="1" id="KW-1133">Transmembrane helix</keyword>
<protein>
    <submittedName>
        <fullName evidence="2">Uncharacterized protein</fullName>
    </submittedName>
</protein>
<keyword evidence="1" id="KW-0812">Transmembrane</keyword>
<evidence type="ECO:0000256" key="1">
    <source>
        <dbReference type="SAM" id="Phobius"/>
    </source>
</evidence>
<feature type="transmembrane region" description="Helical" evidence="1">
    <location>
        <begin position="6"/>
        <end position="25"/>
    </location>
</feature>